<name>A0A015K1E0_RHIIW</name>
<organism evidence="2 3">
    <name type="scientific">Rhizophagus irregularis (strain DAOM 197198w)</name>
    <name type="common">Glomus intraradices</name>
    <dbReference type="NCBI Taxonomy" id="1432141"/>
    <lineage>
        <taxon>Eukaryota</taxon>
        <taxon>Fungi</taxon>
        <taxon>Fungi incertae sedis</taxon>
        <taxon>Mucoromycota</taxon>
        <taxon>Glomeromycotina</taxon>
        <taxon>Glomeromycetes</taxon>
        <taxon>Glomerales</taxon>
        <taxon>Glomeraceae</taxon>
        <taxon>Rhizophagus</taxon>
    </lineage>
</organism>
<reference evidence="2 3" key="1">
    <citation type="submission" date="2014-02" db="EMBL/GenBank/DDBJ databases">
        <title>Single nucleus genome sequencing reveals high similarity among nuclei of an endomycorrhizal fungus.</title>
        <authorList>
            <person name="Lin K."/>
            <person name="Geurts R."/>
            <person name="Zhang Z."/>
            <person name="Limpens E."/>
            <person name="Saunders D.G."/>
            <person name="Mu D."/>
            <person name="Pang E."/>
            <person name="Cao H."/>
            <person name="Cha H."/>
            <person name="Lin T."/>
            <person name="Zhou Q."/>
            <person name="Shang Y."/>
            <person name="Li Y."/>
            <person name="Ivanov S."/>
            <person name="Sharma T."/>
            <person name="Velzen R.V."/>
            <person name="Ruijter N.D."/>
            <person name="Aanen D.K."/>
            <person name="Win J."/>
            <person name="Kamoun S."/>
            <person name="Bisseling T."/>
            <person name="Huang S."/>
        </authorList>
    </citation>
    <scope>NUCLEOTIDE SEQUENCE [LARGE SCALE GENOMIC DNA]</scope>
    <source>
        <strain evidence="3">DAOM197198w</strain>
    </source>
</reference>
<dbReference type="PROSITE" id="PS50878">
    <property type="entry name" value="RT_POL"/>
    <property type="match status" value="1"/>
</dbReference>
<feature type="domain" description="Reverse transcriptase" evidence="1">
    <location>
        <begin position="1"/>
        <end position="149"/>
    </location>
</feature>
<dbReference type="AlphaFoldDB" id="A0A015K1E0"/>
<evidence type="ECO:0000313" key="2">
    <source>
        <dbReference type="EMBL" id="EXX73470.1"/>
    </source>
</evidence>
<dbReference type="EMBL" id="JEMT01014672">
    <property type="protein sequence ID" value="EXX73470.1"/>
    <property type="molecule type" value="Genomic_DNA"/>
</dbReference>
<proteinExistence type="predicted"/>
<keyword evidence="3" id="KW-1185">Reference proteome</keyword>
<dbReference type="STRING" id="1432141.A0A015K1E0"/>
<dbReference type="Pfam" id="PF00078">
    <property type="entry name" value="RVT_1"/>
    <property type="match status" value="1"/>
</dbReference>
<gene>
    <name evidence="2" type="ORF">RirG_060050</name>
</gene>
<evidence type="ECO:0000259" key="1">
    <source>
        <dbReference type="PROSITE" id="PS50878"/>
    </source>
</evidence>
<evidence type="ECO:0000313" key="3">
    <source>
        <dbReference type="Proteomes" id="UP000022910"/>
    </source>
</evidence>
<dbReference type="Proteomes" id="UP000022910">
    <property type="component" value="Unassembled WGS sequence"/>
</dbReference>
<protein>
    <recommendedName>
        <fullName evidence="1">Reverse transcriptase domain-containing protein</fullName>
    </recommendedName>
</protein>
<accession>A0A015K1E0</accession>
<dbReference type="InterPro" id="IPR000477">
    <property type="entry name" value="RT_dom"/>
</dbReference>
<sequence length="180" mass="21742">MKRIKLPQRWINLVMDISINKCNRVIVNNDLTEEYYVNDGIDQDEVWSPLLWRIFYDPLLVKLDMLKKKLGYKMEVEYKENINKKYINAIAFMDDTTFISKSREGAEEMLEVCHSFYKMNDVKANPNKYEIIKINNKEERDVMIEGNVIKKCNMKDGNRFFRDFFTHNNNRWVHIEKIEK</sequence>
<dbReference type="HOGENOM" id="CLU_002435_8_1_1"/>
<comment type="caution">
    <text evidence="2">The sequence shown here is derived from an EMBL/GenBank/DDBJ whole genome shotgun (WGS) entry which is preliminary data.</text>
</comment>